<dbReference type="Gene3D" id="2.60.120.650">
    <property type="entry name" value="Cupin"/>
    <property type="match status" value="1"/>
</dbReference>
<keyword evidence="3" id="KW-0408">Iron</keyword>
<dbReference type="AlphaFoldDB" id="A0A6M3ZJ92"/>
<dbReference type="Proteomes" id="UP000501648">
    <property type="component" value="Chromosome"/>
</dbReference>
<proteinExistence type="predicted"/>
<dbReference type="EMBL" id="CP008956">
    <property type="protein sequence ID" value="QJP98783.1"/>
    <property type="molecule type" value="Genomic_DNA"/>
</dbReference>
<dbReference type="SUPFAM" id="SSF51197">
    <property type="entry name" value="Clavaminate synthase-like"/>
    <property type="match status" value="1"/>
</dbReference>
<dbReference type="PROSITE" id="PS51184">
    <property type="entry name" value="JMJC"/>
    <property type="match status" value="1"/>
</dbReference>
<dbReference type="PANTHER" id="PTHR13096">
    <property type="entry name" value="MINA53 MYC INDUCED NUCLEAR ANTIGEN"/>
    <property type="match status" value="1"/>
</dbReference>
<dbReference type="InterPro" id="IPR003347">
    <property type="entry name" value="JmjC_dom"/>
</dbReference>
<evidence type="ECO:0000256" key="3">
    <source>
        <dbReference type="ARBA" id="ARBA00023004"/>
    </source>
</evidence>
<dbReference type="GO" id="GO:0046872">
    <property type="term" value="F:metal ion binding"/>
    <property type="evidence" value="ECO:0007669"/>
    <property type="project" value="UniProtKB-KW"/>
</dbReference>
<evidence type="ECO:0000256" key="1">
    <source>
        <dbReference type="ARBA" id="ARBA00001954"/>
    </source>
</evidence>
<name>A0A6M3ZJ92_9BURK</name>
<evidence type="ECO:0000259" key="4">
    <source>
        <dbReference type="PROSITE" id="PS51184"/>
    </source>
</evidence>
<keyword evidence="2" id="KW-0479">Metal-binding</keyword>
<dbReference type="RefSeq" id="WP_017455034.1">
    <property type="nucleotide sequence ID" value="NZ_CP008956.1"/>
</dbReference>
<protein>
    <recommendedName>
        <fullName evidence="4">JmjC domain-containing protein</fullName>
    </recommendedName>
</protein>
<reference evidence="5 6" key="1">
    <citation type="journal article" date="2012" name="J. Bacteriol.">
        <title>Genome sequence of the pathogenic Herbaspirillum seropedicae strain Os34, isolated from rice roots.</title>
        <authorList>
            <person name="Ye W."/>
            <person name="Ye S."/>
            <person name="Liu J."/>
            <person name="Chang S."/>
            <person name="Chen M."/>
            <person name="Zhu B."/>
            <person name="Guo L."/>
            <person name="An Q."/>
        </authorList>
    </citation>
    <scope>NUCLEOTIDE SEQUENCE [LARGE SCALE GENOMIC DNA]</scope>
    <source>
        <strain evidence="5 6">Os34</strain>
    </source>
</reference>
<gene>
    <name evidence="5" type="ORF">C798_00620</name>
</gene>
<dbReference type="SMART" id="SM00558">
    <property type="entry name" value="JmjC"/>
    <property type="match status" value="1"/>
</dbReference>
<accession>A0A6M3ZJ92</accession>
<feature type="domain" description="JmjC" evidence="4">
    <location>
        <begin position="83"/>
        <end position="235"/>
    </location>
</feature>
<evidence type="ECO:0000256" key="2">
    <source>
        <dbReference type="ARBA" id="ARBA00022723"/>
    </source>
</evidence>
<sequence>MFDLGIASQDFHSEYFEKGIFFKRNALCSVPIDWQLVSEILNTWDIEDKKLIVHHNGVLPLTAYGERYQDLEDISYRIHADKFSQLLQNGATVLFSRIDKKSTRISELCRELSKFIGQKVVANGYAAFGGNGTFGKHWDTHDVFAVQLMGRKRWQVFEPTFELPVNHQISRYSKHECPREAVFDEILEAGDVLYIPRGWWHEALPLAGVDTFHLAAGVHTAKLADYLSWVSADKLVTELKFRRTVASASECQRQLKHSEIIEFISNPEHMHQFIRQMETMLNVHEPVRLESFVPKA</sequence>
<dbReference type="InterPro" id="IPR039994">
    <property type="entry name" value="NO66-like"/>
</dbReference>
<evidence type="ECO:0000313" key="5">
    <source>
        <dbReference type="EMBL" id="QJP98783.1"/>
    </source>
</evidence>
<evidence type="ECO:0000313" key="6">
    <source>
        <dbReference type="Proteomes" id="UP000501648"/>
    </source>
</evidence>
<comment type="cofactor">
    <cofactor evidence="1">
        <name>Fe(2+)</name>
        <dbReference type="ChEBI" id="CHEBI:29033"/>
    </cofactor>
</comment>
<dbReference type="Pfam" id="PF08007">
    <property type="entry name" value="JmjC_2"/>
    <property type="match status" value="1"/>
</dbReference>
<organism evidence="5 6">
    <name type="scientific">Herbaspirillum rubrisubalbicans Os34</name>
    <dbReference type="NCBI Taxonomy" id="1235827"/>
    <lineage>
        <taxon>Bacteria</taxon>
        <taxon>Pseudomonadati</taxon>
        <taxon>Pseudomonadota</taxon>
        <taxon>Betaproteobacteria</taxon>
        <taxon>Burkholderiales</taxon>
        <taxon>Oxalobacteraceae</taxon>
        <taxon>Herbaspirillum</taxon>
    </lineage>
</organism>
<dbReference type="PANTHER" id="PTHR13096:SF8">
    <property type="entry name" value="RIBOSOMAL OXYGENASE 1"/>
    <property type="match status" value="1"/>
</dbReference>